<evidence type="ECO:0000313" key="2">
    <source>
        <dbReference type="EMBL" id="QIA64959.1"/>
    </source>
</evidence>
<evidence type="ECO:0000313" key="3">
    <source>
        <dbReference type="Proteomes" id="UP000464262"/>
    </source>
</evidence>
<dbReference type="KEGG" id="vas:GT360_15450"/>
<feature type="chain" id="PRO_5031334279" evidence="1">
    <location>
        <begin position="18"/>
        <end position="129"/>
    </location>
</feature>
<gene>
    <name evidence="2" type="ORF">GT360_15450</name>
</gene>
<sequence length="129" mass="14010">MRLFLGLLFAIAFNASACFDERFHQLGGPSGALPDGVELNIPVVVEGDNGQIEFTVDIDSPTDIEELAFKLLPNPRVDLGEEEDLLIVGKKSHLVKGQVTPGTRGAVRVLVTGRIGDKDFLTSRFVMVM</sequence>
<dbReference type="Proteomes" id="UP000464262">
    <property type="component" value="Chromosome 2"/>
</dbReference>
<evidence type="ECO:0000256" key="1">
    <source>
        <dbReference type="SAM" id="SignalP"/>
    </source>
</evidence>
<keyword evidence="3" id="KW-1185">Reference proteome</keyword>
<organism evidence="2 3">
    <name type="scientific">Vibrio astriarenae</name>
    <dbReference type="NCBI Taxonomy" id="1481923"/>
    <lineage>
        <taxon>Bacteria</taxon>
        <taxon>Pseudomonadati</taxon>
        <taxon>Pseudomonadota</taxon>
        <taxon>Gammaproteobacteria</taxon>
        <taxon>Vibrionales</taxon>
        <taxon>Vibrionaceae</taxon>
        <taxon>Vibrio</taxon>
    </lineage>
</organism>
<reference evidence="2 3" key="1">
    <citation type="submission" date="2020-01" db="EMBL/GenBank/DDBJ databases">
        <title>Whole genome and functional gene identification of agarase of Vibrio HN897.</title>
        <authorList>
            <person name="Liu Y."/>
            <person name="Zhao Z."/>
        </authorList>
    </citation>
    <scope>NUCLEOTIDE SEQUENCE [LARGE SCALE GENOMIC DNA]</scope>
    <source>
        <strain evidence="2 3">HN897</strain>
    </source>
</reference>
<feature type="signal peptide" evidence="1">
    <location>
        <begin position="1"/>
        <end position="17"/>
    </location>
</feature>
<keyword evidence="1" id="KW-0732">Signal</keyword>
<name>A0A7Z2T5U5_9VIBR</name>
<accession>A0A7Z2T5U5</accession>
<dbReference type="AlphaFoldDB" id="A0A7Z2T5U5"/>
<protein>
    <submittedName>
        <fullName evidence="2">Uncharacterized protein</fullName>
    </submittedName>
</protein>
<proteinExistence type="predicted"/>
<dbReference type="EMBL" id="CP047476">
    <property type="protein sequence ID" value="QIA64959.1"/>
    <property type="molecule type" value="Genomic_DNA"/>
</dbReference>
<dbReference type="RefSeq" id="WP_164649859.1">
    <property type="nucleotide sequence ID" value="NZ_CP047476.1"/>
</dbReference>